<name>A0AAW7IWT5_9LACT</name>
<dbReference type="RefSeq" id="WP_271891905.1">
    <property type="nucleotide sequence ID" value="NZ_JAUCAE010000002.1"/>
</dbReference>
<protein>
    <submittedName>
        <fullName evidence="1">DUF3173 family protein</fullName>
    </submittedName>
</protein>
<dbReference type="Pfam" id="PF11372">
    <property type="entry name" value="DUF3173"/>
    <property type="match status" value="1"/>
</dbReference>
<comment type="caution">
    <text evidence="1">The sequence shown here is derived from an EMBL/GenBank/DDBJ whole genome shotgun (WGS) entry which is preliminary data.</text>
</comment>
<gene>
    <name evidence="1" type="ORF">QUD52_02070</name>
</gene>
<dbReference type="EMBL" id="JAUCAE010000002">
    <property type="protein sequence ID" value="MDM7545821.1"/>
    <property type="molecule type" value="Genomic_DNA"/>
</dbReference>
<proteinExistence type="predicted"/>
<sequence length="65" mass="7525">MKSLISKQDLILLGYKEHTASSIIKQAKTYMVYNRKVPFYNNRRLGLVPRDVVESLIGVKLENED</sequence>
<organism evidence="1 2">
    <name type="scientific">Lactococcus lactis</name>
    <dbReference type="NCBI Taxonomy" id="1358"/>
    <lineage>
        <taxon>Bacteria</taxon>
        <taxon>Bacillati</taxon>
        <taxon>Bacillota</taxon>
        <taxon>Bacilli</taxon>
        <taxon>Lactobacillales</taxon>
        <taxon>Streptococcaceae</taxon>
        <taxon>Lactococcus</taxon>
    </lineage>
</organism>
<reference evidence="1" key="1">
    <citation type="submission" date="2023-06" db="EMBL/GenBank/DDBJ databases">
        <title>Draft Genome Sequences of lactic acid bacteria strains isolated from fermented milk products.</title>
        <authorList>
            <person name="Elcheninov A.G."/>
            <person name="Klyukina A."/>
            <person name="Zayulina K.S."/>
            <person name="Gavirova L.A."/>
            <person name="Shcherbakova P.A."/>
            <person name="Shestakov A.I."/>
            <person name="Kublanov I.V."/>
            <person name="Kochetkova T.V."/>
        </authorList>
    </citation>
    <scope>NUCLEOTIDE SEQUENCE</scope>
    <source>
        <strain evidence="1">TOM.142</strain>
    </source>
</reference>
<evidence type="ECO:0000313" key="2">
    <source>
        <dbReference type="Proteomes" id="UP001240905"/>
    </source>
</evidence>
<accession>A0AAW7IWT5</accession>
<dbReference type="Proteomes" id="UP001240905">
    <property type="component" value="Unassembled WGS sequence"/>
</dbReference>
<dbReference type="AlphaFoldDB" id="A0AAW7IWT5"/>
<dbReference type="InterPro" id="IPR021512">
    <property type="entry name" value="DUF3173"/>
</dbReference>
<evidence type="ECO:0000313" key="1">
    <source>
        <dbReference type="EMBL" id="MDM7545821.1"/>
    </source>
</evidence>